<evidence type="ECO:0000313" key="2">
    <source>
        <dbReference type="Proteomes" id="UP000031036"/>
    </source>
</evidence>
<reference evidence="1 2" key="1">
    <citation type="submission" date="2014-11" db="EMBL/GenBank/DDBJ databases">
        <title>Genetic blueprint of the zoonotic pathogen Toxocara canis.</title>
        <authorList>
            <person name="Zhu X.-Q."/>
            <person name="Korhonen P.K."/>
            <person name="Cai H."/>
            <person name="Young N.D."/>
            <person name="Nejsum P."/>
            <person name="von Samson-Himmelstjerna G."/>
            <person name="Boag P.R."/>
            <person name="Tan P."/>
            <person name="Li Q."/>
            <person name="Min J."/>
            <person name="Yang Y."/>
            <person name="Wang X."/>
            <person name="Fang X."/>
            <person name="Hall R.S."/>
            <person name="Hofmann A."/>
            <person name="Sternberg P.W."/>
            <person name="Jex A.R."/>
            <person name="Gasser R.B."/>
        </authorList>
    </citation>
    <scope>NUCLEOTIDE SEQUENCE [LARGE SCALE GENOMIC DNA]</scope>
    <source>
        <strain evidence="1">PN_DK_2014</strain>
    </source>
</reference>
<gene>
    <name evidence="1" type="ORF">Tcan_00971</name>
</gene>
<name>A0A0B2VCN9_TOXCA</name>
<protein>
    <submittedName>
        <fullName evidence="1">Uncharacterized protein</fullName>
    </submittedName>
</protein>
<evidence type="ECO:0000313" key="1">
    <source>
        <dbReference type="EMBL" id="KHN79212.1"/>
    </source>
</evidence>
<dbReference type="Proteomes" id="UP000031036">
    <property type="component" value="Unassembled WGS sequence"/>
</dbReference>
<feature type="non-terminal residue" evidence="1">
    <location>
        <position position="113"/>
    </location>
</feature>
<keyword evidence="2" id="KW-1185">Reference proteome</keyword>
<organism evidence="1 2">
    <name type="scientific">Toxocara canis</name>
    <name type="common">Canine roundworm</name>
    <dbReference type="NCBI Taxonomy" id="6265"/>
    <lineage>
        <taxon>Eukaryota</taxon>
        <taxon>Metazoa</taxon>
        <taxon>Ecdysozoa</taxon>
        <taxon>Nematoda</taxon>
        <taxon>Chromadorea</taxon>
        <taxon>Rhabditida</taxon>
        <taxon>Spirurina</taxon>
        <taxon>Ascaridomorpha</taxon>
        <taxon>Ascaridoidea</taxon>
        <taxon>Toxocaridae</taxon>
        <taxon>Toxocara</taxon>
    </lineage>
</organism>
<sequence>MLSAAVPLEDEYESVFVEEGAIIMKNLHPEGMEESAFSFGCIPTLEFRSSLNSVIAFRLKVRKRWCMDAKKRSPIAQDLLDHAICAIWMFRKGKTCATPHTTVQYWKKSIFIT</sequence>
<accession>A0A0B2VCN9</accession>
<comment type="caution">
    <text evidence="1">The sequence shown here is derived from an EMBL/GenBank/DDBJ whole genome shotgun (WGS) entry which is preliminary data.</text>
</comment>
<proteinExistence type="predicted"/>
<dbReference type="EMBL" id="JPKZ01001930">
    <property type="protein sequence ID" value="KHN79212.1"/>
    <property type="molecule type" value="Genomic_DNA"/>
</dbReference>
<dbReference type="AlphaFoldDB" id="A0A0B2VCN9"/>